<dbReference type="PANTHER" id="PTHR43318:SF1">
    <property type="entry name" value="POLYSACCHARIDE BIOSYNTHESIS PROTEIN EPSC-RELATED"/>
    <property type="match status" value="1"/>
</dbReference>
<dbReference type="PANTHER" id="PTHR43318">
    <property type="entry name" value="UDP-N-ACETYLGLUCOSAMINE 4,6-DEHYDRATASE"/>
    <property type="match status" value="1"/>
</dbReference>
<gene>
    <name evidence="3" type="ORF">C095_10050</name>
</gene>
<dbReference type="Gene3D" id="3.40.50.720">
    <property type="entry name" value="NAD(P)-binding Rossmann-like Domain"/>
    <property type="match status" value="1"/>
</dbReference>
<evidence type="ECO:0000256" key="1">
    <source>
        <dbReference type="ARBA" id="ARBA00007430"/>
    </source>
</evidence>
<proteinExistence type="inferred from homology"/>
<evidence type="ECO:0000259" key="2">
    <source>
        <dbReference type="Pfam" id="PF02719"/>
    </source>
</evidence>
<accession>A0A0B4E526</accession>
<dbReference type="EMBL" id="AUZI01000023">
    <property type="protein sequence ID" value="KID48608.1"/>
    <property type="molecule type" value="Genomic_DNA"/>
</dbReference>
<evidence type="ECO:0000313" key="4">
    <source>
        <dbReference type="Proteomes" id="UP000031184"/>
    </source>
</evidence>
<evidence type="ECO:0000313" key="3">
    <source>
        <dbReference type="EMBL" id="KID48608.1"/>
    </source>
</evidence>
<comment type="caution">
    <text evidence="3">The sequence shown here is derived from an EMBL/GenBank/DDBJ whole genome shotgun (WGS) entry which is preliminary data.</text>
</comment>
<feature type="domain" description="Polysaccharide biosynthesis protein CapD-like" evidence="2">
    <location>
        <begin position="64"/>
        <end position="343"/>
    </location>
</feature>
<reference evidence="3 4" key="1">
    <citation type="submission" date="2013-08" db="EMBL/GenBank/DDBJ databases">
        <title>An opportunistic ruminal bacterium that causes liver abscesses in cattle.</title>
        <authorList>
            <person name="Benahmed F.H."/>
            <person name="Rasmussen M."/>
            <person name="Harbottle H."/>
            <person name="Soppet D."/>
            <person name="Nagaraja T.G."/>
            <person name="Davidson M."/>
        </authorList>
    </citation>
    <scope>NUCLEOTIDE SEQUENCE [LARGE SCALE GENOMIC DNA]</scope>
    <source>
        <strain evidence="3 4">B35</strain>
    </source>
</reference>
<organism evidence="3 4">
    <name type="scientific">Fusobacterium necrophorum subsp. funduliforme B35</name>
    <dbReference type="NCBI Taxonomy" id="1226633"/>
    <lineage>
        <taxon>Bacteria</taxon>
        <taxon>Fusobacteriati</taxon>
        <taxon>Fusobacteriota</taxon>
        <taxon>Fusobacteriia</taxon>
        <taxon>Fusobacteriales</taxon>
        <taxon>Fusobacteriaceae</taxon>
        <taxon>Fusobacterium</taxon>
    </lineage>
</organism>
<protein>
    <recommendedName>
        <fullName evidence="2">Polysaccharide biosynthesis protein CapD-like domain-containing protein</fullName>
    </recommendedName>
</protein>
<dbReference type="InterPro" id="IPR051203">
    <property type="entry name" value="Polysaccharide_Synthase-Rel"/>
</dbReference>
<dbReference type="InterPro" id="IPR003869">
    <property type="entry name" value="Polysac_CapD-like"/>
</dbReference>
<name>A0A0B4E526_9FUSO</name>
<dbReference type="Pfam" id="PF02719">
    <property type="entry name" value="Polysacc_synt_2"/>
    <property type="match status" value="1"/>
</dbReference>
<dbReference type="AlphaFoldDB" id="A0A0B4E526"/>
<dbReference type="CDD" id="cd05237">
    <property type="entry name" value="UDP_invert_4-6DH_SDR_e"/>
    <property type="match status" value="1"/>
</dbReference>
<sequence length="386" mass="43772">MKKILKRIENIPEIEVKIFGMVSDILQRDIEGQIRDVQIEDLLGRKQVVIHDRAINSFLEGKVIFITGGAGSIGSELSRQIAKYNPRTLVNIDMNENNLYLLELELKRKYPYLHLVSEMCSIRDFDKLQKLFIEYKPNILFHAAAHKHVPLMEHNPEEAIKNNVFGTKNVAECVGKYGVETMVLISTDKAVNPTSFMGATKRMCELIVQESGKKYPSTKYCAVRFGNVLGSNGSVIPIFKQLIREGKNLIVTHKDINRYFMTVSEAAQLVIEAGSFGKGGEIFILDMGEPVKIYDLAKDMIRLSGAKVGIDIIGLRPGEKLYEELLYDVNKAVKTENNKIFITQVEANEIEISSYYSRLQKVAYQKDVTELKALVKEIVKEYRESV</sequence>
<dbReference type="PATRIC" id="fig|1226633.4.peg.2037"/>
<comment type="similarity">
    <text evidence="1">Belongs to the polysaccharide synthase family.</text>
</comment>
<dbReference type="InterPro" id="IPR036291">
    <property type="entry name" value="NAD(P)-bd_dom_sf"/>
</dbReference>
<dbReference type="SUPFAM" id="SSF51735">
    <property type="entry name" value="NAD(P)-binding Rossmann-fold domains"/>
    <property type="match status" value="1"/>
</dbReference>
<dbReference type="Proteomes" id="UP000031184">
    <property type="component" value="Unassembled WGS sequence"/>
</dbReference>